<sequence length="290" mass="32927">MVDFWGEGVPNWLMSVSTLLTLVVAGVAAFFAYKAAHWTKDQAEASRDQAKYALEALEVAQRDSELANATSERQRAEADRSYRLLVEAQLDSLAPVVLATARPSNFGPNGAYLWSHRYVGGIWESNWNPITDDLEVGGNEQLQFRYSAALRFRNVSDTVAHIEILGNSGGKFPDYPDFTLPSVVVPPHEERFVNWSRYWLSDALRSAEIPQDPWRDHLKMQFRVRDQGMNVRDTYEFLADLRFFSQDGSRLIVKPKQDRPWDESVATSIPGRVYERLDQQGTQMAPEPGV</sequence>
<protein>
    <submittedName>
        <fullName evidence="3">Uncharacterized protein</fullName>
    </submittedName>
</protein>
<dbReference type="RefSeq" id="WP_192591058.1">
    <property type="nucleotide sequence ID" value="NZ_JADBEE010000001.1"/>
</dbReference>
<evidence type="ECO:0000313" key="4">
    <source>
        <dbReference type="Proteomes" id="UP000636579"/>
    </source>
</evidence>
<keyword evidence="2" id="KW-1133">Transmembrane helix</keyword>
<evidence type="ECO:0000256" key="1">
    <source>
        <dbReference type="SAM" id="Coils"/>
    </source>
</evidence>
<keyword evidence="2" id="KW-0812">Transmembrane</keyword>
<evidence type="ECO:0000313" key="3">
    <source>
        <dbReference type="EMBL" id="MBE1514290.1"/>
    </source>
</evidence>
<feature type="transmembrane region" description="Helical" evidence="2">
    <location>
        <begin position="12"/>
        <end position="33"/>
    </location>
</feature>
<proteinExistence type="predicted"/>
<reference evidence="3 4" key="1">
    <citation type="submission" date="2020-10" db="EMBL/GenBank/DDBJ databases">
        <title>Sequencing the genomes of 1000 actinobacteria strains.</title>
        <authorList>
            <person name="Klenk H.-P."/>
        </authorList>
    </citation>
    <scope>NUCLEOTIDE SEQUENCE [LARGE SCALE GENOMIC DNA]</scope>
    <source>
        <strain evidence="3 4">DSM 15474</strain>
    </source>
</reference>
<keyword evidence="1" id="KW-0175">Coiled coil</keyword>
<feature type="coiled-coil region" evidence="1">
    <location>
        <begin position="40"/>
        <end position="79"/>
    </location>
</feature>
<keyword evidence="4" id="KW-1185">Reference proteome</keyword>
<accession>A0ABR9J5L9</accession>
<organism evidence="3 4">
    <name type="scientific">Nesterenkonia halotolerans</name>
    <dbReference type="NCBI Taxonomy" id="225325"/>
    <lineage>
        <taxon>Bacteria</taxon>
        <taxon>Bacillati</taxon>
        <taxon>Actinomycetota</taxon>
        <taxon>Actinomycetes</taxon>
        <taxon>Micrococcales</taxon>
        <taxon>Micrococcaceae</taxon>
        <taxon>Nesterenkonia</taxon>
    </lineage>
</organism>
<gene>
    <name evidence="3" type="ORF">H4W26_001045</name>
</gene>
<keyword evidence="2" id="KW-0472">Membrane</keyword>
<name>A0ABR9J5L9_9MICC</name>
<evidence type="ECO:0000256" key="2">
    <source>
        <dbReference type="SAM" id="Phobius"/>
    </source>
</evidence>
<dbReference type="EMBL" id="JADBEE010000001">
    <property type="protein sequence ID" value="MBE1514290.1"/>
    <property type="molecule type" value="Genomic_DNA"/>
</dbReference>
<dbReference type="Proteomes" id="UP000636579">
    <property type="component" value="Unassembled WGS sequence"/>
</dbReference>
<comment type="caution">
    <text evidence="3">The sequence shown here is derived from an EMBL/GenBank/DDBJ whole genome shotgun (WGS) entry which is preliminary data.</text>
</comment>